<name>A0A1G1WZD3_9BACT</name>
<proteinExistence type="predicted"/>
<accession>A0A1G1WZD3</accession>
<dbReference type="EMBL" id="MHHR01000033">
    <property type="protein sequence ID" value="OGY33063.1"/>
    <property type="molecule type" value="Genomic_DNA"/>
</dbReference>
<protein>
    <recommendedName>
        <fullName evidence="3">V-type ATP synthase subunit E</fullName>
    </recommendedName>
</protein>
<evidence type="ECO:0000313" key="2">
    <source>
        <dbReference type="Proteomes" id="UP000177528"/>
    </source>
</evidence>
<reference evidence="1 2" key="1">
    <citation type="journal article" date="2016" name="Nat. Commun.">
        <title>Thousands of microbial genomes shed light on interconnected biogeochemical processes in an aquifer system.</title>
        <authorList>
            <person name="Anantharaman K."/>
            <person name="Brown C.T."/>
            <person name="Hug L.A."/>
            <person name="Sharon I."/>
            <person name="Castelle C.J."/>
            <person name="Probst A.J."/>
            <person name="Thomas B.C."/>
            <person name="Singh A."/>
            <person name="Wilkins M.J."/>
            <person name="Karaoz U."/>
            <person name="Brodie E.L."/>
            <person name="Williams K.H."/>
            <person name="Hubbard S.S."/>
            <person name="Banfield J.F."/>
        </authorList>
    </citation>
    <scope>NUCLEOTIDE SEQUENCE [LARGE SCALE GENOMIC DNA]</scope>
</reference>
<evidence type="ECO:0000313" key="1">
    <source>
        <dbReference type="EMBL" id="OGY33063.1"/>
    </source>
</evidence>
<sequence length="161" mass="17755">MSLSTFKEKILGQAAADVESFVRKHTDVVRRLHDDAIRDLRALEDGIVAAAVREADVKAQSIHQQSELEGRSMVLAAKQAELIATKEAVLQVLTTLDESKKIELHTKLCALVADKRGTIVPQEDGGLVFRGDGVEVNLTLPYLVDRLFATYRSEIAKELFA</sequence>
<organism evidence="1 2">
    <name type="scientific">Candidatus Andersenbacteria bacterium RIFCSPHIGHO2_12_FULL_45_11</name>
    <dbReference type="NCBI Taxonomy" id="1797281"/>
    <lineage>
        <taxon>Bacteria</taxon>
        <taxon>Candidatus Anderseniibacteriota</taxon>
    </lineage>
</organism>
<gene>
    <name evidence="1" type="ORF">A3D99_01235</name>
</gene>
<dbReference type="AlphaFoldDB" id="A0A1G1WZD3"/>
<comment type="caution">
    <text evidence="1">The sequence shown here is derived from an EMBL/GenBank/DDBJ whole genome shotgun (WGS) entry which is preliminary data.</text>
</comment>
<dbReference type="Proteomes" id="UP000177528">
    <property type="component" value="Unassembled WGS sequence"/>
</dbReference>
<evidence type="ECO:0008006" key="3">
    <source>
        <dbReference type="Google" id="ProtNLM"/>
    </source>
</evidence>